<protein>
    <recommendedName>
        <fullName evidence="1">Amine oxidase domain-containing protein</fullName>
    </recommendedName>
</protein>
<dbReference type="Pfam" id="PF01593">
    <property type="entry name" value="Amino_oxidase"/>
    <property type="match status" value="1"/>
</dbReference>
<reference evidence="3" key="1">
    <citation type="journal article" date="2019" name="Int. J. Syst. Evol. Microbiol.">
        <title>The Global Catalogue of Microorganisms (GCM) 10K type strain sequencing project: providing services to taxonomists for standard genome sequencing and annotation.</title>
        <authorList>
            <consortium name="The Broad Institute Genomics Platform"/>
            <consortium name="The Broad Institute Genome Sequencing Center for Infectious Disease"/>
            <person name="Wu L."/>
            <person name="Ma J."/>
        </authorList>
    </citation>
    <scope>NUCLEOTIDE SEQUENCE [LARGE SCALE GENOMIC DNA]</scope>
    <source>
        <strain evidence="3">JCM 18514</strain>
    </source>
</reference>
<dbReference type="InterPro" id="IPR050281">
    <property type="entry name" value="Flavin_monoamine_oxidase"/>
</dbReference>
<evidence type="ECO:0000313" key="2">
    <source>
        <dbReference type="EMBL" id="GAA5194543.1"/>
    </source>
</evidence>
<dbReference type="Gene3D" id="3.50.50.60">
    <property type="entry name" value="FAD/NAD(P)-binding domain"/>
    <property type="match status" value="1"/>
</dbReference>
<keyword evidence="3" id="KW-1185">Reference proteome</keyword>
<sequence>MLDVLIVGAGAAGLGTAYYLRDLKLDIRVLEAGPDVGGRSRTVSLAGTSANSGAMFIYRDTKTEEIAAELGLETVPFRPNTYGIHVNGRTVVADTNEDLIARLNLSESEKAELKEFIDGSLKEYAESTSNGALRNDLKQLADETVADRLHSLQPAVRDIVATAIRGGAVGDPMRLSAKYALRYFASYLAREKNNRLFALEGMQAIPRAILEHLPQDVVHLNTYVTDVAFIPIEDAYRVSVLGPAGEETLWARQVVLAVPAPAVPRLAKSLPAWKMEALDRVGTPGSTTLNIAADIEGLPQYQNWSFITTVGMPFDAIINPVPGGTEFTSKAKILQLTCYGNSAGFQPGFEQDEARIAEWVEAVLTVAPELRGRIIGVHAQTWEHCFALLDPERAAALPELQESVGLLHFAGDYTSETAGTHGAYTEAARVASLIRTSVVTPD</sequence>
<name>A0ABP9SFG2_9MICC</name>
<accession>A0ABP9SFG2</accession>
<evidence type="ECO:0000313" key="3">
    <source>
        <dbReference type="Proteomes" id="UP001500200"/>
    </source>
</evidence>
<dbReference type="PANTHER" id="PTHR10742">
    <property type="entry name" value="FLAVIN MONOAMINE OXIDASE"/>
    <property type="match status" value="1"/>
</dbReference>
<feature type="domain" description="Amine oxidase" evidence="1">
    <location>
        <begin position="12"/>
        <end position="434"/>
    </location>
</feature>
<dbReference type="InterPro" id="IPR036188">
    <property type="entry name" value="FAD/NAD-bd_sf"/>
</dbReference>
<gene>
    <name evidence="2" type="ORF">GCM10023346_22250</name>
</gene>
<evidence type="ECO:0000259" key="1">
    <source>
        <dbReference type="Pfam" id="PF01593"/>
    </source>
</evidence>
<organism evidence="2 3">
    <name type="scientific">Arthrobacter gyeryongensis</name>
    <dbReference type="NCBI Taxonomy" id="1650592"/>
    <lineage>
        <taxon>Bacteria</taxon>
        <taxon>Bacillati</taxon>
        <taxon>Actinomycetota</taxon>
        <taxon>Actinomycetes</taxon>
        <taxon>Micrococcales</taxon>
        <taxon>Micrococcaceae</taxon>
        <taxon>Arthrobacter</taxon>
    </lineage>
</organism>
<dbReference type="EMBL" id="BAABKK010000012">
    <property type="protein sequence ID" value="GAA5194543.1"/>
    <property type="molecule type" value="Genomic_DNA"/>
</dbReference>
<dbReference type="RefSeq" id="WP_345449432.1">
    <property type="nucleotide sequence ID" value="NZ_BAABKK010000012.1"/>
</dbReference>
<proteinExistence type="predicted"/>
<comment type="caution">
    <text evidence="2">The sequence shown here is derived from an EMBL/GenBank/DDBJ whole genome shotgun (WGS) entry which is preliminary data.</text>
</comment>
<dbReference type="InterPro" id="IPR002937">
    <property type="entry name" value="Amino_oxidase"/>
</dbReference>
<dbReference type="PANTHER" id="PTHR10742:SF410">
    <property type="entry name" value="LYSINE-SPECIFIC HISTONE DEMETHYLASE 2"/>
    <property type="match status" value="1"/>
</dbReference>
<dbReference type="Proteomes" id="UP001500200">
    <property type="component" value="Unassembled WGS sequence"/>
</dbReference>
<dbReference type="SUPFAM" id="SSF51905">
    <property type="entry name" value="FAD/NAD(P)-binding domain"/>
    <property type="match status" value="1"/>
</dbReference>